<gene>
    <name evidence="1" type="ORF">M747DRAFT_241310</name>
</gene>
<organism evidence="1 2">
    <name type="scientific">Aspergillus niger ATCC 13496</name>
    <dbReference type="NCBI Taxonomy" id="1353008"/>
    <lineage>
        <taxon>Eukaryota</taxon>
        <taxon>Fungi</taxon>
        <taxon>Dikarya</taxon>
        <taxon>Ascomycota</taxon>
        <taxon>Pezizomycotina</taxon>
        <taxon>Eurotiomycetes</taxon>
        <taxon>Eurotiomycetidae</taxon>
        <taxon>Eurotiales</taxon>
        <taxon>Aspergillaceae</taxon>
        <taxon>Aspergillus</taxon>
        <taxon>Aspergillus subgen. Circumdati</taxon>
    </lineage>
</organism>
<dbReference type="VEuPathDB" id="FungiDB:M747DRAFT_241310"/>
<dbReference type="EMBL" id="KZ851925">
    <property type="protein sequence ID" value="RDH18151.1"/>
    <property type="molecule type" value="Genomic_DNA"/>
</dbReference>
<evidence type="ECO:0000313" key="2">
    <source>
        <dbReference type="Proteomes" id="UP000253845"/>
    </source>
</evidence>
<reference evidence="1 2" key="1">
    <citation type="submission" date="2018-07" db="EMBL/GenBank/DDBJ databases">
        <title>Section-level genome sequencing of Aspergillus section Nigri to investigate inter- and intra-species variation.</title>
        <authorList>
            <consortium name="DOE Joint Genome Institute"/>
            <person name="Vesth T.C."/>
            <person name="Nybo J.L."/>
            <person name="Theobald S."/>
            <person name="Frisvad J.C."/>
            <person name="Larsen T.O."/>
            <person name="Nielsen K.F."/>
            <person name="Hoof J.B."/>
            <person name="Brandl J."/>
            <person name="Salamov A."/>
            <person name="Riley R."/>
            <person name="Gladden J.M."/>
            <person name="Phatale P."/>
            <person name="Nielsen M.T."/>
            <person name="Lyhne E.K."/>
            <person name="Kogle M.E."/>
            <person name="Strasser K."/>
            <person name="McDonnell E."/>
            <person name="Barry K."/>
            <person name="Clum A."/>
            <person name="Chen C."/>
            <person name="Nolan M."/>
            <person name="Sandor L."/>
            <person name="Kuo A."/>
            <person name="Lipzen A."/>
            <person name="Hainaut M."/>
            <person name="Drula E."/>
            <person name="Tsang A."/>
            <person name="Magnuson J.K."/>
            <person name="Henrissat B."/>
            <person name="Wiebenga A."/>
            <person name="Simmons B.A."/>
            <person name="Makela M.R."/>
            <person name="De vries R.P."/>
            <person name="Grigoriev I.V."/>
            <person name="Mortensen U.H."/>
            <person name="Baker S.E."/>
            <person name="Andersen M.R."/>
        </authorList>
    </citation>
    <scope>NUCLEOTIDE SEQUENCE [LARGE SCALE GENOMIC DNA]</scope>
    <source>
        <strain evidence="1 2">ATCC 13496</strain>
    </source>
</reference>
<accession>A0A370BYC9</accession>
<dbReference type="AlphaFoldDB" id="A0A370BYC9"/>
<dbReference type="Proteomes" id="UP000253845">
    <property type="component" value="Unassembled WGS sequence"/>
</dbReference>
<evidence type="ECO:0000313" key="1">
    <source>
        <dbReference type="EMBL" id="RDH18151.1"/>
    </source>
</evidence>
<name>A0A370BYC9_ASPNG</name>
<proteinExistence type="predicted"/>
<protein>
    <submittedName>
        <fullName evidence="1">Uncharacterized protein</fullName>
    </submittedName>
</protein>
<sequence>MAVAALDQLRSLFSGTTGSIVTPINKNNNNNNKNEFADRYQAAVTPPGRTLAGPLQLEQALSSPSAPPATIQTYGSVLKSKELLADQNIAQPMSGNTRNKIYTWLEEQGLSATGSREPQVETRWISFGDDGSLINANSKGSSDLHCALESSGSDFDHCGSSPGHGRGSQDCAVCQLQQRICRGGHVLRDHPAEPPKAFEPFHNLRSLVTTVLPSTNGTLLSFAQASQKRELYEQVYKTWLEVCKTLPTGAALHYTIHPIGTADIQAVSQSAASFLQFPIVPKIRHRTNGYPAINRVGFAYEWPKDGSDDAAAQKAVDTISKTVQSLAKTKGTLLDFKYMTFDTCSQKVLGSYGAENIKLMQEVAAKYDPEGVFQKLQNGGFLLRDNI</sequence>